<evidence type="ECO:0000313" key="2">
    <source>
        <dbReference type="Proteomes" id="UP000017861"/>
    </source>
</evidence>
<protein>
    <submittedName>
        <fullName evidence="1">Uncharacterized protein</fullName>
    </submittedName>
</protein>
<evidence type="ECO:0000313" key="1">
    <source>
        <dbReference type="EMBL" id="ESS68798.1"/>
    </source>
</evidence>
<gene>
    <name evidence="1" type="ORF">TCDM_02516</name>
</gene>
<comment type="caution">
    <text evidence="1">The sequence shown here is derived from an EMBL/GenBank/DDBJ whole genome shotgun (WGS) entry which is preliminary data.</text>
</comment>
<proteinExistence type="predicted"/>
<dbReference type="EMBL" id="AYLP01000017">
    <property type="protein sequence ID" value="ESS68798.1"/>
    <property type="molecule type" value="Genomic_DNA"/>
</dbReference>
<sequence length="216" mass="24786">MLLLGFNNENNVFEQSVATINNESEKWIPLIVKILTRSLDFDLAFIGKEFFGCIKLFIQADTCTQKTQFYLAMDTDFLLVKRMISIVSNQSYYNAVYGATVVEPILDVLELLMSSIYASRVGTICGEEEWRNILYVIEQSNEILESDAFNTCRDIVVRILNLNRKIDELSIATALQSLDGFTYKKNSCSESFFQSFICFVRPYLLVIVRILCQILL</sequence>
<dbReference type="VEuPathDB" id="TriTrypDB:TCDM_02516"/>
<name>V5BW74_TRYCR</name>
<dbReference type="AlphaFoldDB" id="V5BW74"/>
<accession>V5BW74</accession>
<reference evidence="1 2" key="1">
    <citation type="journal article" date="2014" name="Genome Announc.">
        <title>Trypanosoma cruzi Clone Dm28c Draft Genome Sequence.</title>
        <authorList>
            <person name="Grisard E.C."/>
            <person name="Teixeira S.M."/>
            <person name="de Almeida L.G."/>
            <person name="Stoco P.H."/>
            <person name="Gerber A.L."/>
            <person name="Talavera-Lopez C."/>
            <person name="Lima O.C."/>
            <person name="Andersson B."/>
            <person name="de Vasconcelos A.T."/>
        </authorList>
    </citation>
    <scope>NUCLEOTIDE SEQUENCE [LARGE SCALE GENOMIC DNA]</scope>
    <source>
        <strain evidence="1 2">Dm28c</strain>
    </source>
</reference>
<dbReference type="Proteomes" id="UP000017861">
    <property type="component" value="Unassembled WGS sequence"/>
</dbReference>
<organism evidence="1 2">
    <name type="scientific">Trypanosoma cruzi Dm28c</name>
    <dbReference type="NCBI Taxonomy" id="1416333"/>
    <lineage>
        <taxon>Eukaryota</taxon>
        <taxon>Discoba</taxon>
        <taxon>Euglenozoa</taxon>
        <taxon>Kinetoplastea</taxon>
        <taxon>Metakinetoplastina</taxon>
        <taxon>Trypanosomatida</taxon>
        <taxon>Trypanosomatidae</taxon>
        <taxon>Trypanosoma</taxon>
        <taxon>Schizotrypanum</taxon>
    </lineage>
</organism>